<proteinExistence type="predicted"/>
<dbReference type="Proteomes" id="UP000005408">
    <property type="component" value="Unassembled WGS sequence"/>
</dbReference>
<sequence>MSRSRVPGYREGLKVYQTFTCPRTDSAWTSASLRMNCNVGGDQPFNHYYCIPNAERTHFVEFCYDRASMKTEKGNCWELGGMGYLNQVDCTNFVKGCPDYTYLSEQVYKKDIDLESNALIPQSEENKETTKPTLKSQSVDIRELDINPVNVKGHISHLFLSATGDIWASNDRGKVGFIDPSGIDKTLIETCSTCTGHFTRATVDDEEGEHIYWVHNEEKFVKRDDKIETRTGIWEPISIIYSADDKLFHVGLVKDNDAKITRYYTNWTEKDDIHRNTAEENIFQYPAYLVKNTNGDLCVSDNNKRVVVVDKNNKFRFMYPRHDQNGFTPYGISTDSKGCILIVDSSSSSIHIINQKGDFQRYIKMSEHLREPRGLCIDESGKCCVGTYGTILVYKYTSDDTQTTKTATTESENENSKITI</sequence>
<reference evidence="1" key="1">
    <citation type="submission" date="2022-08" db="UniProtKB">
        <authorList>
            <consortium name="EnsemblMetazoa"/>
        </authorList>
    </citation>
    <scope>IDENTIFICATION</scope>
    <source>
        <strain evidence="1">05x7-T-G4-1.051#20</strain>
    </source>
</reference>
<dbReference type="InterPro" id="IPR011042">
    <property type="entry name" value="6-blade_b-propeller_TolB-like"/>
</dbReference>
<dbReference type="AlphaFoldDB" id="A0A8W8IN84"/>
<evidence type="ECO:0000313" key="1">
    <source>
        <dbReference type="EnsemblMetazoa" id="G14907.1:cds"/>
    </source>
</evidence>
<evidence type="ECO:0008006" key="3">
    <source>
        <dbReference type="Google" id="ProtNLM"/>
    </source>
</evidence>
<dbReference type="Gene3D" id="2.120.10.30">
    <property type="entry name" value="TolB, C-terminal domain"/>
    <property type="match status" value="1"/>
</dbReference>
<evidence type="ECO:0000313" key="2">
    <source>
        <dbReference type="Proteomes" id="UP000005408"/>
    </source>
</evidence>
<name>A0A8W8IN84_MAGGI</name>
<organism evidence="1 2">
    <name type="scientific">Magallana gigas</name>
    <name type="common">Pacific oyster</name>
    <name type="synonym">Crassostrea gigas</name>
    <dbReference type="NCBI Taxonomy" id="29159"/>
    <lineage>
        <taxon>Eukaryota</taxon>
        <taxon>Metazoa</taxon>
        <taxon>Spiralia</taxon>
        <taxon>Lophotrochozoa</taxon>
        <taxon>Mollusca</taxon>
        <taxon>Bivalvia</taxon>
        <taxon>Autobranchia</taxon>
        <taxon>Pteriomorphia</taxon>
        <taxon>Ostreida</taxon>
        <taxon>Ostreoidea</taxon>
        <taxon>Ostreidae</taxon>
        <taxon>Magallana</taxon>
    </lineage>
</organism>
<dbReference type="EnsemblMetazoa" id="G14907.1">
    <property type="protein sequence ID" value="G14907.1:cds"/>
    <property type="gene ID" value="G14907"/>
</dbReference>
<keyword evidence="2" id="KW-1185">Reference proteome</keyword>
<dbReference type="SUPFAM" id="SSF63829">
    <property type="entry name" value="Calcium-dependent phosphotriesterase"/>
    <property type="match status" value="1"/>
</dbReference>
<protein>
    <recommendedName>
        <fullName evidence="3">Tripartite motif-containing protein 2</fullName>
    </recommendedName>
</protein>
<accession>A0A8W8IN84</accession>